<dbReference type="Pfam" id="PF16870">
    <property type="entry name" value="OxoGdeHyase_C"/>
    <property type="match status" value="1"/>
</dbReference>
<comment type="cofactor">
    <cofactor evidence="1">
        <name>thiamine diphosphate</name>
        <dbReference type="ChEBI" id="CHEBI:58937"/>
    </cofactor>
</comment>
<evidence type="ECO:0000313" key="7">
    <source>
        <dbReference type="EMBL" id="KAI6652012.1"/>
    </source>
</evidence>
<dbReference type="PIRSF" id="PIRSF000157">
    <property type="entry name" value="Oxoglu_dh_E1"/>
    <property type="match status" value="1"/>
</dbReference>
<comment type="similarity">
    <text evidence="2">Belongs to the alpha-ketoglutarate dehydrogenase family.</text>
</comment>
<keyword evidence="3" id="KW-0809">Transit peptide</keyword>
<dbReference type="InterPro" id="IPR001017">
    <property type="entry name" value="DH_E1"/>
</dbReference>
<dbReference type="InterPro" id="IPR005475">
    <property type="entry name" value="Transketolase-like_Pyr-bd"/>
</dbReference>
<dbReference type="PANTHER" id="PTHR23152">
    <property type="entry name" value="2-OXOGLUTARATE DEHYDROGENASE"/>
    <property type="match status" value="1"/>
</dbReference>
<dbReference type="NCBIfam" id="TIGR00239">
    <property type="entry name" value="2oxo_dh_E1"/>
    <property type="match status" value="1"/>
</dbReference>
<keyword evidence="4" id="KW-0560">Oxidoreductase</keyword>
<reference evidence="7 8" key="1">
    <citation type="journal article" date="2023" name="BMC Biol.">
        <title>The compact genome of the sponge Oopsacas minuta (Hexactinellida) is lacking key metazoan core genes.</title>
        <authorList>
            <person name="Santini S."/>
            <person name="Schenkelaars Q."/>
            <person name="Jourda C."/>
            <person name="Duchesne M."/>
            <person name="Belahbib H."/>
            <person name="Rocher C."/>
            <person name="Selva M."/>
            <person name="Riesgo A."/>
            <person name="Vervoort M."/>
            <person name="Leys S.P."/>
            <person name="Kodjabachian L."/>
            <person name="Le Bivic A."/>
            <person name="Borchiellini C."/>
            <person name="Claverie J.M."/>
            <person name="Renard E."/>
        </authorList>
    </citation>
    <scope>NUCLEOTIDE SEQUENCE [LARGE SCALE GENOMIC DNA]</scope>
    <source>
        <strain evidence="7">SPO-2</strain>
    </source>
</reference>
<feature type="domain" description="Transketolase-like pyrimidine-binding" evidence="6">
    <location>
        <begin position="586"/>
        <end position="788"/>
    </location>
</feature>
<evidence type="ECO:0000256" key="5">
    <source>
        <dbReference type="ARBA" id="ARBA00023052"/>
    </source>
</evidence>
<evidence type="ECO:0000256" key="2">
    <source>
        <dbReference type="ARBA" id="ARBA00006936"/>
    </source>
</evidence>
<dbReference type="InterPro" id="IPR042179">
    <property type="entry name" value="KGD_C_sf"/>
</dbReference>
<dbReference type="InterPro" id="IPR029061">
    <property type="entry name" value="THDP-binding"/>
</dbReference>
<evidence type="ECO:0000256" key="3">
    <source>
        <dbReference type="ARBA" id="ARBA00022946"/>
    </source>
</evidence>
<protein>
    <submittedName>
        <fullName evidence="7">2-oxoglutarate dehydrogenase E1 component DHKTD1, mitochondrial-like</fullName>
    </submittedName>
</protein>
<evidence type="ECO:0000256" key="1">
    <source>
        <dbReference type="ARBA" id="ARBA00001964"/>
    </source>
</evidence>
<dbReference type="EMBL" id="JAKMXF010000300">
    <property type="protein sequence ID" value="KAI6652012.1"/>
    <property type="molecule type" value="Genomic_DNA"/>
</dbReference>
<gene>
    <name evidence="7" type="ORF">LOD99_4557</name>
</gene>
<keyword evidence="8" id="KW-1185">Reference proteome</keyword>
<evidence type="ECO:0000256" key="4">
    <source>
        <dbReference type="ARBA" id="ARBA00023002"/>
    </source>
</evidence>
<evidence type="ECO:0000259" key="6">
    <source>
        <dbReference type="SMART" id="SM00861"/>
    </source>
</evidence>
<accession>A0AAV7JT83</accession>
<keyword evidence="5" id="KW-0786">Thiamine pyrophosphate</keyword>
<dbReference type="GO" id="GO:0030976">
    <property type="term" value="F:thiamine pyrophosphate binding"/>
    <property type="evidence" value="ECO:0007669"/>
    <property type="project" value="InterPro"/>
</dbReference>
<dbReference type="InterPro" id="IPR031717">
    <property type="entry name" value="ODO-1/KGD_C"/>
</dbReference>
<dbReference type="InterPro" id="IPR011603">
    <property type="entry name" value="2oxoglutarate_DH_E1"/>
</dbReference>
<dbReference type="Pfam" id="PF00676">
    <property type="entry name" value="E1_dh"/>
    <property type="match status" value="1"/>
</dbReference>
<organism evidence="7 8">
    <name type="scientific">Oopsacas minuta</name>
    <dbReference type="NCBI Taxonomy" id="111878"/>
    <lineage>
        <taxon>Eukaryota</taxon>
        <taxon>Metazoa</taxon>
        <taxon>Porifera</taxon>
        <taxon>Hexactinellida</taxon>
        <taxon>Hexasterophora</taxon>
        <taxon>Lyssacinosida</taxon>
        <taxon>Leucopsacidae</taxon>
        <taxon>Oopsacas</taxon>
    </lineage>
</organism>
<dbReference type="SUPFAM" id="SSF52518">
    <property type="entry name" value="Thiamin diphosphate-binding fold (THDP-binding)"/>
    <property type="match status" value="2"/>
</dbReference>
<dbReference type="AlphaFoldDB" id="A0AAV7JT83"/>
<dbReference type="GO" id="GO:0016624">
    <property type="term" value="F:oxidoreductase activity, acting on the aldehyde or oxo group of donors, disulfide as acceptor"/>
    <property type="evidence" value="ECO:0007669"/>
    <property type="project" value="InterPro"/>
</dbReference>
<sequence>MLRVIQLLRTSLQHQNSITSINRFPILIQAKSQRYYQFKSGIYGYYPKPDLHDCSQILGNIPSIQEPNYFKLCQLIEAYRNFGHEKANLDAISLTNSNNKLPLNLKDFGLENCQKDIFNISDILPGFGSEKGSLAEIMEYLDKTYCSTLAIEVKQLYESDRAWLIQKFEQIQQLKFSESDKTNIRNVMLKAQSLDRFLGKKFSTVKRYSGEGAESMLVFMNQLISLSIRESSSLTNIVLGMPHRGRLNLQTGVLGYPLQALFRKLRGNPELIDNSGTATGDILSHLFQSIDLPIEGEGRKIHLSMLPNPSHLEAVNPVALGKTRAKQLFLKEAPYDVTGNCGSRLGDSVMCVLIHGDASFASQGVVAECLMMSSLPNFSVGGTVHVVVNNQLGYTTSAEFGRFTDKCTNFGNLANCPVIHVNGSDPESVVKACELAFQYRMEKRRDVIVDISCFRRWGHNELDEPAFTQPQMYQFINNRQTVPDQYSENLNFNSNSVGKDYESHLNSCLAESDAYDPPPSQFQAQWSAIQPATNNITQWDTGLPTELLRKIGIHSVKLPNTFTVHPRLMKSHVQSRLKEMETGEKLNWATAEALAIGSLLVQRHTVRLCGQDSGRGTFSQRHALLVDTQSEDVHIPLNNLSTEQAYFEIVNSPLIEESVLGFEYGMSIDNPTLLVIWEAQFGDFFNCAQLFIDTFISSGEAKWMLQSGLVLLLPHGYDGDGPEHSSCRIERFLQLCNTSPSIRDSDNVNMNVVFPTTPAQYYHLLRRQQVRNFRKPLIIVGPKGLLRLPEAVSSLNEMSSGTHFKTVLSDSNAGSAVENTQGILCSGKHYYALDQYRRENGIKDCVIIRVESLCPFPADNIIKEVMKFPSVKSWTWSQEEPENMGAWSYLSPRFKQQVGITPRYAGRPPLSAPAVGVKKWHTKQAAQILTDTFKF</sequence>
<dbReference type="Gene3D" id="3.40.50.970">
    <property type="match status" value="1"/>
</dbReference>
<evidence type="ECO:0000313" key="8">
    <source>
        <dbReference type="Proteomes" id="UP001165289"/>
    </source>
</evidence>
<dbReference type="PANTHER" id="PTHR23152:SF4">
    <property type="entry name" value="2-OXOADIPATE DEHYDROGENASE COMPLEX COMPONENT E1"/>
    <property type="match status" value="1"/>
</dbReference>
<proteinExistence type="inferred from homology"/>
<dbReference type="SMART" id="SM00861">
    <property type="entry name" value="Transket_pyr"/>
    <property type="match status" value="1"/>
</dbReference>
<dbReference type="CDD" id="cd02016">
    <property type="entry name" value="TPP_E1_OGDC_like"/>
    <property type="match status" value="1"/>
</dbReference>
<dbReference type="Proteomes" id="UP001165289">
    <property type="component" value="Unassembled WGS sequence"/>
</dbReference>
<dbReference type="NCBIfam" id="NF006914">
    <property type="entry name" value="PRK09404.1"/>
    <property type="match status" value="1"/>
</dbReference>
<comment type="caution">
    <text evidence="7">The sequence shown here is derived from an EMBL/GenBank/DDBJ whole genome shotgun (WGS) entry which is preliminary data.</text>
</comment>
<name>A0AAV7JT83_9METZ</name>
<dbReference type="Gene3D" id="3.40.50.11610">
    <property type="entry name" value="Multifunctional 2-oxoglutarate metabolism enzyme, C-terminal domain"/>
    <property type="match status" value="1"/>
</dbReference>
<dbReference type="Gene3D" id="3.40.50.12470">
    <property type="match status" value="1"/>
</dbReference>
<dbReference type="Gene3D" id="1.10.287.1150">
    <property type="entry name" value="TPP helical domain"/>
    <property type="match status" value="1"/>
</dbReference>
<dbReference type="Pfam" id="PF02779">
    <property type="entry name" value="Transket_pyr"/>
    <property type="match status" value="1"/>
</dbReference>